<accession>A0A0B7MRP0</accession>
<name>A0A0B7MRP0_9CAUD</name>
<dbReference type="EMBL" id="HE978309">
    <property type="protein sequence ID" value="CEO90676.1"/>
    <property type="molecule type" value="Genomic_DNA"/>
</dbReference>
<keyword evidence="2" id="KW-1185">Reference proteome</keyword>
<gene>
    <name evidence="1" type="ORF">BN201_0073</name>
</gene>
<sequence>MCEMKKYMILSDSGYTFLQGIDSDSRPIVYGKEHPNIPGIILVTTTSLRRVSESPYLQNVKQDREWAFELGKDLVEWVNCEDKNQRNHEKKIARLEHRRKLDEIKNRILQSM</sequence>
<protein>
    <submittedName>
        <fullName evidence="1">Uncharacterized protein</fullName>
    </submittedName>
</protein>
<evidence type="ECO:0000313" key="2">
    <source>
        <dbReference type="Proteomes" id="UP000203896"/>
    </source>
</evidence>
<dbReference type="RefSeq" id="YP_009118756.1">
    <property type="nucleotide sequence ID" value="NC_025425.1"/>
</dbReference>
<proteinExistence type="predicted"/>
<organism evidence="1 2">
    <name type="scientific">Enterobacteria phage GEC-3S</name>
    <dbReference type="NCBI Taxonomy" id="1222338"/>
    <lineage>
        <taxon>Viruses</taxon>
        <taxon>Duplodnaviria</taxon>
        <taxon>Heunggongvirae</taxon>
        <taxon>Uroviricota</taxon>
        <taxon>Caudoviricetes</taxon>
        <taxon>Pantevenvirales</taxon>
        <taxon>Straboviridae</taxon>
        <taxon>Krischvirus</taxon>
        <taxon>Krischvirus gec3s</taxon>
    </lineage>
</organism>
<dbReference type="Proteomes" id="UP000203896">
    <property type="component" value="Segment"/>
</dbReference>
<dbReference type="KEGG" id="vg:23301116"/>
<reference evidence="1 2" key="1">
    <citation type="submission" date="2012-08" db="EMBL/GenBank/DDBJ databases">
        <title>Selection and characterization of a candidate therapeutic bacteriophage that lyses the German Escherichia coli O104:H4 outbreak strain.</title>
        <authorList>
            <person name="Merabishvilli M."/>
            <person name="De Vos D."/>
            <person name="Verbeken G."/>
            <person name="Kropinski A."/>
            <person name="Vandenheuvel D."/>
            <person name="Lavigne R."/>
            <person name="Wattiau P."/>
            <person name="Mast J."/>
            <person name="Ragimbeau C."/>
            <person name="Mossong J."/>
            <person name="Scheres J."/>
            <person name="Chanishvili N."/>
            <person name="Vaneechoutte M."/>
            <person name="Pirnay J.P."/>
        </authorList>
    </citation>
    <scope>NUCLEOTIDE SEQUENCE [LARGE SCALE GENOMIC DNA]</scope>
</reference>
<dbReference type="GeneID" id="23301116"/>
<evidence type="ECO:0000313" key="1">
    <source>
        <dbReference type="EMBL" id="CEO90676.1"/>
    </source>
</evidence>